<dbReference type="NCBIfam" id="TIGR02914">
    <property type="entry name" value="EpsI_fam"/>
    <property type="match status" value="1"/>
</dbReference>
<keyword evidence="1" id="KW-0472">Membrane</keyword>
<evidence type="ECO:0000256" key="1">
    <source>
        <dbReference type="SAM" id="Phobius"/>
    </source>
</evidence>
<dbReference type="EMBL" id="AP021874">
    <property type="protein sequence ID" value="BBO67288.1"/>
    <property type="molecule type" value="Genomic_DNA"/>
</dbReference>
<dbReference type="Pfam" id="PF11984">
    <property type="entry name" value="DUF3485"/>
    <property type="match status" value="1"/>
</dbReference>
<gene>
    <name evidence="3" type="ORF">DSCA_12180</name>
</gene>
<dbReference type="InterPro" id="IPR014263">
    <property type="entry name" value="Methanolan_biosynth_EpsI"/>
</dbReference>
<feature type="domain" description="Methanolan biosynthesis EpsI" evidence="2">
    <location>
        <begin position="95"/>
        <end position="269"/>
    </location>
</feature>
<feature type="transmembrane region" description="Helical" evidence="1">
    <location>
        <begin position="94"/>
        <end position="111"/>
    </location>
</feature>
<evidence type="ECO:0000259" key="2">
    <source>
        <dbReference type="Pfam" id="PF11984"/>
    </source>
</evidence>
<reference evidence="3 4" key="1">
    <citation type="submission" date="2019-11" db="EMBL/GenBank/DDBJ databases">
        <title>Comparative genomics of hydrocarbon-degrading Desulfosarcina strains.</title>
        <authorList>
            <person name="Watanabe M."/>
            <person name="Kojima H."/>
            <person name="Fukui M."/>
        </authorList>
    </citation>
    <scope>NUCLEOTIDE SEQUENCE [LARGE SCALE GENOMIC DNA]</scope>
    <source>
        <strain evidence="3 4">PL12</strain>
    </source>
</reference>
<accession>A0A5K7YDY7</accession>
<feature type="transmembrane region" description="Helical" evidence="1">
    <location>
        <begin position="7"/>
        <end position="23"/>
    </location>
</feature>
<keyword evidence="4" id="KW-1185">Reference proteome</keyword>
<feature type="transmembrane region" description="Helical" evidence="1">
    <location>
        <begin position="35"/>
        <end position="52"/>
    </location>
</feature>
<organism evidence="3 4">
    <name type="scientific">Desulfosarcina alkanivorans</name>
    <dbReference type="NCBI Taxonomy" id="571177"/>
    <lineage>
        <taxon>Bacteria</taxon>
        <taxon>Pseudomonadati</taxon>
        <taxon>Thermodesulfobacteriota</taxon>
        <taxon>Desulfobacteria</taxon>
        <taxon>Desulfobacterales</taxon>
        <taxon>Desulfosarcinaceae</taxon>
        <taxon>Desulfosarcina</taxon>
    </lineage>
</organism>
<dbReference type="Proteomes" id="UP000427906">
    <property type="component" value="Chromosome"/>
</dbReference>
<protein>
    <recommendedName>
        <fullName evidence="2">Methanolan biosynthesis EpsI domain-containing protein</fullName>
    </recommendedName>
</protein>
<evidence type="ECO:0000313" key="4">
    <source>
        <dbReference type="Proteomes" id="UP000427906"/>
    </source>
</evidence>
<keyword evidence="1" id="KW-1133">Transmembrane helix</keyword>
<dbReference type="AlphaFoldDB" id="A0A5K7YDY7"/>
<evidence type="ECO:0000313" key="3">
    <source>
        <dbReference type="EMBL" id="BBO67288.1"/>
    </source>
</evidence>
<dbReference type="KEGG" id="dalk:DSCA_12180"/>
<keyword evidence="1" id="KW-0812">Transmembrane</keyword>
<name>A0A5K7YDY7_9BACT</name>
<sequence>MAFVIGILANGLRVALIGVYALYNHGADLHGPNETLYVSFVFFFGMVVLILFNQLIKNFGKINSVTDSKVGTKAAVQAPLKPQTNPIHRGKSPALLALALFAFTFGLIHFSKPNPIPLRIPLDTLPIQIGGYTGNTIDQINKRLRPFAADEEIMRHYSDNAGNSFEVYIGYFESQSRKKKLIDYRRAWMHEEVAKVSVFLKHEKIVIKKKKIEAPNDTDIYFWYFINGRIITNQFVGKFYTFWDAFFKRKKNAGIIIIETNTPENKSLDFLRIIMPFIHSNLSAF</sequence>
<proteinExistence type="predicted"/>